<comment type="catalytic activity">
    <reaction evidence="8 13">
        <text>7-aminomethyl-7-carbaguanosine(34) in tRNA + S-adenosyl-L-methionine = epoxyqueuosine(34) in tRNA + adenine + L-methionine + 2 H(+)</text>
        <dbReference type="Rhea" id="RHEA:32155"/>
        <dbReference type="Rhea" id="RHEA-COMP:10342"/>
        <dbReference type="Rhea" id="RHEA-COMP:18582"/>
        <dbReference type="ChEBI" id="CHEBI:15378"/>
        <dbReference type="ChEBI" id="CHEBI:16708"/>
        <dbReference type="ChEBI" id="CHEBI:57844"/>
        <dbReference type="ChEBI" id="CHEBI:59789"/>
        <dbReference type="ChEBI" id="CHEBI:82833"/>
        <dbReference type="ChEBI" id="CHEBI:194443"/>
        <dbReference type="EC" id="2.4.99.17"/>
    </reaction>
</comment>
<evidence type="ECO:0000256" key="8">
    <source>
        <dbReference type="ARBA" id="ARBA00052751"/>
    </source>
</evidence>
<dbReference type="PANTHER" id="PTHR30307">
    <property type="entry name" value="S-ADENOSYLMETHIONINE:TRNA RIBOSYLTRANSFERASE-ISOMERASE"/>
    <property type="match status" value="1"/>
</dbReference>
<evidence type="ECO:0000256" key="6">
    <source>
        <dbReference type="ARBA" id="ARBA00022691"/>
    </source>
</evidence>
<evidence type="ECO:0000256" key="11">
    <source>
        <dbReference type="ARBA" id="ARBA00069325"/>
    </source>
</evidence>
<dbReference type="AlphaFoldDB" id="A0A2N2EAH0"/>
<name>A0A2N2EAH0_9BACT</name>
<dbReference type="NCBIfam" id="TIGR00113">
    <property type="entry name" value="queA"/>
    <property type="match status" value="1"/>
</dbReference>
<keyword evidence="7 13" id="KW-0671">Queuosine biosynthesis</keyword>
<keyword evidence="6 13" id="KW-0949">S-adenosyl-L-methionine</keyword>
<dbReference type="GO" id="GO:0008616">
    <property type="term" value="P:tRNA queuosine(34) biosynthetic process"/>
    <property type="evidence" value="ECO:0007669"/>
    <property type="project" value="UniProtKB-UniRule"/>
</dbReference>
<evidence type="ECO:0000256" key="5">
    <source>
        <dbReference type="ARBA" id="ARBA00022679"/>
    </source>
</evidence>
<dbReference type="Gene3D" id="2.40.10.240">
    <property type="entry name" value="QueA-like"/>
    <property type="match status" value="1"/>
</dbReference>
<evidence type="ECO:0000256" key="1">
    <source>
        <dbReference type="ARBA" id="ARBA00004496"/>
    </source>
</evidence>
<evidence type="ECO:0000313" key="14">
    <source>
        <dbReference type="EMBL" id="PKM91689.1"/>
    </source>
</evidence>
<dbReference type="GO" id="GO:0051075">
    <property type="term" value="F:S-adenosylmethionine:tRNA ribosyltransferase-isomerase activity"/>
    <property type="evidence" value="ECO:0007669"/>
    <property type="project" value="UniProtKB-EC"/>
</dbReference>
<comment type="function">
    <text evidence="13">Transfers and isomerizes the ribose moiety from AdoMet to the 7-aminomethyl group of 7-deazaguanine (preQ1-tRNA) to give epoxyqueuosine (oQ-tRNA).</text>
</comment>
<dbReference type="EMBL" id="PHAI01000001">
    <property type="protein sequence ID" value="PKM91689.1"/>
    <property type="molecule type" value="Genomic_DNA"/>
</dbReference>
<comment type="subcellular location">
    <subcellularLocation>
        <location evidence="1 13">Cytoplasm</location>
    </subcellularLocation>
</comment>
<dbReference type="UniPathway" id="UPA00392"/>
<evidence type="ECO:0000256" key="3">
    <source>
        <dbReference type="ARBA" id="ARBA00011245"/>
    </source>
</evidence>
<dbReference type="InterPro" id="IPR042119">
    <property type="entry name" value="QueA_dom2"/>
</dbReference>
<dbReference type="EC" id="2.4.99.17" evidence="10 13"/>
<keyword evidence="14" id="KW-0413">Isomerase</keyword>
<evidence type="ECO:0000256" key="2">
    <source>
        <dbReference type="ARBA" id="ARBA00004691"/>
    </source>
</evidence>
<evidence type="ECO:0000256" key="13">
    <source>
        <dbReference type="HAMAP-Rule" id="MF_00113"/>
    </source>
</evidence>
<accession>A0A2N2EAH0</accession>
<dbReference type="Gene3D" id="3.40.1780.10">
    <property type="entry name" value="QueA-like"/>
    <property type="match status" value="1"/>
</dbReference>
<evidence type="ECO:0000256" key="12">
    <source>
        <dbReference type="ARBA" id="ARBA00076160"/>
    </source>
</evidence>
<comment type="caution">
    <text evidence="14">The sequence shown here is derived from an EMBL/GenBank/DDBJ whole genome shotgun (WGS) entry which is preliminary data.</text>
</comment>
<dbReference type="GO" id="GO:0005737">
    <property type="term" value="C:cytoplasm"/>
    <property type="evidence" value="ECO:0007669"/>
    <property type="project" value="UniProtKB-SubCell"/>
</dbReference>
<dbReference type="Pfam" id="PF02547">
    <property type="entry name" value="Queuosine_synth"/>
    <property type="match status" value="1"/>
</dbReference>
<evidence type="ECO:0000256" key="7">
    <source>
        <dbReference type="ARBA" id="ARBA00022785"/>
    </source>
</evidence>
<keyword evidence="5 13" id="KW-0808">Transferase</keyword>
<dbReference type="NCBIfam" id="NF001140">
    <property type="entry name" value="PRK00147.1"/>
    <property type="match status" value="1"/>
</dbReference>
<reference evidence="14 15" key="1">
    <citation type="journal article" date="2017" name="ISME J.">
        <title>Potential for microbial H2 and metal transformations associated with novel bacteria and archaea in deep terrestrial subsurface sediments.</title>
        <authorList>
            <person name="Hernsdorf A.W."/>
            <person name="Amano Y."/>
            <person name="Miyakawa K."/>
            <person name="Ise K."/>
            <person name="Suzuki Y."/>
            <person name="Anantharaman K."/>
            <person name="Probst A."/>
            <person name="Burstein D."/>
            <person name="Thomas B.C."/>
            <person name="Banfield J.F."/>
        </authorList>
    </citation>
    <scope>NUCLEOTIDE SEQUENCE [LARGE SCALE GENOMIC DNA]</scope>
    <source>
        <strain evidence="14">HGW-Falkowbacteria-1</strain>
    </source>
</reference>
<dbReference type="FunFam" id="3.40.1780.10:FF:000001">
    <property type="entry name" value="S-adenosylmethionine:tRNA ribosyltransferase-isomerase"/>
    <property type="match status" value="1"/>
</dbReference>
<dbReference type="InterPro" id="IPR003699">
    <property type="entry name" value="QueA"/>
</dbReference>
<evidence type="ECO:0000256" key="10">
    <source>
        <dbReference type="ARBA" id="ARBA00066503"/>
    </source>
</evidence>
<proteinExistence type="inferred from homology"/>
<evidence type="ECO:0000256" key="9">
    <source>
        <dbReference type="ARBA" id="ARBA00061210"/>
    </source>
</evidence>
<dbReference type="InterPro" id="IPR036100">
    <property type="entry name" value="QueA_sf"/>
</dbReference>
<comment type="similarity">
    <text evidence="9 13">Belongs to the QueA family.</text>
</comment>
<dbReference type="SUPFAM" id="SSF111337">
    <property type="entry name" value="QueA-like"/>
    <property type="match status" value="1"/>
</dbReference>
<dbReference type="PANTHER" id="PTHR30307:SF0">
    <property type="entry name" value="S-ADENOSYLMETHIONINE:TRNA RIBOSYLTRANSFERASE-ISOMERASE"/>
    <property type="match status" value="1"/>
</dbReference>
<gene>
    <name evidence="13" type="primary">queA</name>
    <name evidence="14" type="ORF">CVU82_00570</name>
</gene>
<protein>
    <recommendedName>
        <fullName evidence="11 13">S-adenosylmethionine:tRNA ribosyltransferase-isomerase</fullName>
        <ecNumber evidence="10 13">2.4.99.17</ecNumber>
    </recommendedName>
    <alternativeName>
        <fullName evidence="12 13">Queuosine biosynthesis protein QueA</fullName>
    </alternativeName>
</protein>
<dbReference type="InterPro" id="IPR042118">
    <property type="entry name" value="QueA_dom1"/>
</dbReference>
<dbReference type="Proteomes" id="UP000233517">
    <property type="component" value="Unassembled WGS sequence"/>
</dbReference>
<sequence length="355" mass="40680">MNLADFDYELPKNLIAQEPANPRDHSRLLIYNRANGEIDHRHFCDLFNYLNKDDVLFINNSKVFNARLISKKESGGKVEIFLLKVVEKNKNIWKCLLGGRVVVGKILKLAQGIKAEVLEKNEGTFLLKFDLDYERFIKKLEEIGETPLPPYIKRSEKLNRDVSNYQTVYAKNEKIGSSAAPTAGLHFNKEILEKIKSKGVEIVEATLHVGLGTFLPVKTENILEHKMHSEDVEISLSSINKIVEAKNKKKRIVAVGTTSCRILESLNNFLKYDCEKNKFLEYKGQDLKFSTDIFIYPGYEFKIVDSLITNFHLPKSSLLMLVSALAGRKNILEVYNKAIEEKYRFFSYGDAMFIV</sequence>
<keyword evidence="4 13" id="KW-0963">Cytoplasm</keyword>
<comment type="pathway">
    <text evidence="2 13">tRNA modification; tRNA-queuosine biosynthesis.</text>
</comment>
<evidence type="ECO:0000313" key="15">
    <source>
        <dbReference type="Proteomes" id="UP000233517"/>
    </source>
</evidence>
<evidence type="ECO:0000256" key="4">
    <source>
        <dbReference type="ARBA" id="ARBA00022490"/>
    </source>
</evidence>
<dbReference type="HAMAP" id="MF_00113">
    <property type="entry name" value="QueA"/>
    <property type="match status" value="1"/>
</dbReference>
<comment type="subunit">
    <text evidence="3 13">Monomer.</text>
</comment>
<organism evidence="14 15">
    <name type="scientific">Candidatus Falkowbacteria bacterium HGW-Falkowbacteria-1</name>
    <dbReference type="NCBI Taxonomy" id="2013768"/>
    <lineage>
        <taxon>Bacteria</taxon>
        <taxon>Candidatus Falkowiibacteriota</taxon>
    </lineage>
</organism>